<accession>J7T7N7</accession>
<dbReference type="SUPFAM" id="SSF54403">
    <property type="entry name" value="Cystatin/monellin"/>
    <property type="match status" value="2"/>
</dbReference>
<dbReference type="PATRIC" id="fig|1200793.3.peg.1148"/>
<dbReference type="EMBL" id="ALIF01000001">
    <property type="protein sequence ID" value="EJO17265.1"/>
    <property type="molecule type" value="Genomic_DNA"/>
</dbReference>
<sequence length="181" mass="19805">MLCKDLSFSDIINSETFLGGIMRKQRSPWTKKQQLIFGIIVIVVTLIASVTAILIVATKPYVDAEKKVIAIAESKADIKTVTEFDIYHGEATYYGLLGKSSQGEKLAVIMSPDSGVVDIYKQSDGISKSVAKKAAKAYGAKEISYVHLGKYGKTPIWEVKSGTQYYLVDFISGQVIKVEGL</sequence>
<keyword evidence="1" id="KW-0812">Transmembrane</keyword>
<dbReference type="Pfam" id="PF17881">
    <property type="entry name" value="TseB"/>
    <property type="match status" value="1"/>
</dbReference>
<keyword evidence="1" id="KW-0472">Membrane</keyword>
<evidence type="ECO:0000313" key="3">
    <source>
        <dbReference type="EMBL" id="EJO17265.1"/>
    </source>
</evidence>
<protein>
    <recommendedName>
        <fullName evidence="2">Cell wall elongation regulator TseB-like domain-containing protein</fullName>
    </recommendedName>
</protein>
<evidence type="ECO:0000259" key="2">
    <source>
        <dbReference type="Pfam" id="PF17881"/>
    </source>
</evidence>
<feature type="domain" description="Cell wall elongation regulator TseB-like" evidence="2">
    <location>
        <begin position="69"/>
        <end position="110"/>
    </location>
</feature>
<dbReference type="Proteomes" id="UP000006983">
    <property type="component" value="Unassembled WGS sequence"/>
</dbReference>
<evidence type="ECO:0000313" key="4">
    <source>
        <dbReference type="Proteomes" id="UP000006983"/>
    </source>
</evidence>
<reference evidence="3 4" key="1">
    <citation type="journal article" date="2012" name="J. Bacteriol.">
        <title>Genome Sequence of the Lantibiotic Bacteriocin Producer Streptococcus salivarius Strain K12.</title>
        <authorList>
            <person name="Barretto C."/>
            <person name="Alvarez-Martin P."/>
            <person name="Foata F."/>
            <person name="Renault P."/>
            <person name="Berger B."/>
        </authorList>
    </citation>
    <scope>NUCLEOTIDE SEQUENCE [LARGE SCALE GENOMIC DNA]</scope>
    <source>
        <strain evidence="3 4">K12</strain>
    </source>
</reference>
<proteinExistence type="predicted"/>
<dbReference type="InterPro" id="IPR041401">
    <property type="entry name" value="TseB-like_dom"/>
</dbReference>
<dbReference type="Gene3D" id="3.10.450.40">
    <property type="match status" value="2"/>
</dbReference>
<keyword evidence="1" id="KW-1133">Transmembrane helix</keyword>
<keyword evidence="4" id="KW-1185">Reference proteome</keyword>
<dbReference type="InterPro" id="IPR046350">
    <property type="entry name" value="Cystatin_sf"/>
</dbReference>
<dbReference type="AlphaFoldDB" id="J7T7N7"/>
<name>J7T7N7_STRSL</name>
<gene>
    <name evidence="3" type="ORF">RSSL_01189</name>
</gene>
<evidence type="ECO:0000256" key="1">
    <source>
        <dbReference type="SAM" id="Phobius"/>
    </source>
</evidence>
<organism evidence="3 4">
    <name type="scientific">Streptococcus salivarius K12</name>
    <dbReference type="NCBI Taxonomy" id="1200793"/>
    <lineage>
        <taxon>Bacteria</taxon>
        <taxon>Bacillati</taxon>
        <taxon>Bacillota</taxon>
        <taxon>Bacilli</taxon>
        <taxon>Lactobacillales</taxon>
        <taxon>Streptococcaceae</taxon>
        <taxon>Streptococcus</taxon>
    </lineage>
</organism>
<comment type="caution">
    <text evidence="3">The sequence shown here is derived from an EMBL/GenBank/DDBJ whole genome shotgun (WGS) entry which is preliminary data.</text>
</comment>
<feature type="transmembrane region" description="Helical" evidence="1">
    <location>
        <begin position="35"/>
        <end position="57"/>
    </location>
</feature>